<dbReference type="InterPro" id="IPR001845">
    <property type="entry name" value="HTH_ArsR_DNA-bd_dom"/>
</dbReference>
<name>A0A1B4LBU0_9BURK</name>
<evidence type="ECO:0000313" key="3">
    <source>
        <dbReference type="Proteomes" id="UP000243680"/>
    </source>
</evidence>
<dbReference type="InterPro" id="IPR036390">
    <property type="entry name" value="WH_DNA-bd_sf"/>
</dbReference>
<dbReference type="Pfam" id="PF01022">
    <property type="entry name" value="HTH_5"/>
    <property type="match status" value="1"/>
</dbReference>
<dbReference type="InterPro" id="IPR036388">
    <property type="entry name" value="WH-like_DNA-bd_sf"/>
</dbReference>
<dbReference type="EMBL" id="CP013420">
    <property type="protein sequence ID" value="AOJ74655.1"/>
    <property type="molecule type" value="Genomic_DNA"/>
</dbReference>
<gene>
    <name evidence="2" type="ORF">WJ35_05930</name>
</gene>
<dbReference type="SUPFAM" id="SSF46785">
    <property type="entry name" value="Winged helix' DNA-binding domain"/>
    <property type="match status" value="1"/>
</dbReference>
<accession>A0A1B4LBU0</accession>
<organism evidence="2 3">
    <name type="scientific">Burkholderia ubonensis</name>
    <dbReference type="NCBI Taxonomy" id="101571"/>
    <lineage>
        <taxon>Bacteria</taxon>
        <taxon>Pseudomonadati</taxon>
        <taxon>Pseudomonadota</taxon>
        <taxon>Betaproteobacteria</taxon>
        <taxon>Burkholderiales</taxon>
        <taxon>Burkholderiaceae</taxon>
        <taxon>Burkholderia</taxon>
        <taxon>Burkholderia cepacia complex</taxon>
    </lineage>
</organism>
<proteinExistence type="predicted"/>
<dbReference type="GO" id="GO:0003700">
    <property type="term" value="F:DNA-binding transcription factor activity"/>
    <property type="evidence" value="ECO:0007669"/>
    <property type="project" value="InterPro"/>
</dbReference>
<evidence type="ECO:0000259" key="1">
    <source>
        <dbReference type="Pfam" id="PF01022"/>
    </source>
</evidence>
<dbReference type="Gene3D" id="1.10.10.10">
    <property type="entry name" value="Winged helix-like DNA-binding domain superfamily/Winged helix DNA-binding domain"/>
    <property type="match status" value="1"/>
</dbReference>
<reference evidence="2 3" key="1">
    <citation type="submission" date="2015-12" db="EMBL/GenBank/DDBJ databases">
        <title>Diversity of Burkholderia near neighbor genomes.</title>
        <authorList>
            <person name="Sahl J."/>
            <person name="Wagner D."/>
            <person name="Keim P."/>
        </authorList>
    </citation>
    <scope>NUCLEOTIDE SEQUENCE [LARGE SCALE GENOMIC DNA]</scope>
    <source>
        <strain evidence="2 3">MSMB0783</strain>
    </source>
</reference>
<feature type="domain" description="HTH arsR-type" evidence="1">
    <location>
        <begin position="14"/>
        <end position="54"/>
    </location>
</feature>
<protein>
    <recommendedName>
        <fullName evidence="1">HTH arsR-type domain-containing protein</fullName>
    </recommendedName>
</protein>
<dbReference type="AlphaFoldDB" id="A0A1B4LBU0"/>
<dbReference type="RefSeq" id="WP_069238900.1">
    <property type="nucleotide sequence ID" value="NZ_CP013420.1"/>
</dbReference>
<dbReference type="Proteomes" id="UP000243680">
    <property type="component" value="Chromosome 1"/>
</dbReference>
<sequence>MKQIEREGSAQRCICELLARRSPMTINEIAEARGIHPRATARQLDALAEAGFVSAAGIPKRYTRTKKPIPAIVPLAPKSARIAESRRRDAERVSTPFRIPAPTELDRVMLSWVGAEA</sequence>
<evidence type="ECO:0000313" key="2">
    <source>
        <dbReference type="EMBL" id="AOJ74655.1"/>
    </source>
</evidence>